<organism evidence="1 2">
    <name type="scientific">Mycolicibacterium mageritense</name>
    <name type="common">Mycobacterium mageritense</name>
    <dbReference type="NCBI Taxonomy" id="53462"/>
    <lineage>
        <taxon>Bacteria</taxon>
        <taxon>Bacillati</taxon>
        <taxon>Actinomycetota</taxon>
        <taxon>Actinomycetes</taxon>
        <taxon>Mycobacteriales</taxon>
        <taxon>Mycobacteriaceae</taxon>
        <taxon>Mycolicibacterium</taxon>
    </lineage>
</organism>
<accession>A0ABM7I537</accession>
<sequence length="65" mass="6997">MGVLGQPGLPWERKPGLSRFRTIVADPTEWSIPPPATVEPVPAGLSVVDHVLVHFAVTAVRVTDE</sequence>
<dbReference type="Proteomes" id="UP000465622">
    <property type="component" value="Chromosome"/>
</dbReference>
<name>A0ABM7I537_MYCME</name>
<protein>
    <submittedName>
        <fullName evidence="1">Uncharacterized protein</fullName>
    </submittedName>
</protein>
<gene>
    <name evidence="1" type="ORF">MMAGJ_73130</name>
</gene>
<proteinExistence type="predicted"/>
<evidence type="ECO:0000313" key="2">
    <source>
        <dbReference type="Proteomes" id="UP000465622"/>
    </source>
</evidence>
<reference evidence="1 2" key="1">
    <citation type="journal article" date="2019" name="Emerg. Microbes Infect.">
        <title>Comprehensive subspecies identification of 175 nontuberculous mycobacteria species based on 7547 genomic profiles.</title>
        <authorList>
            <person name="Matsumoto Y."/>
            <person name="Kinjo T."/>
            <person name="Motooka D."/>
            <person name="Nabeya D."/>
            <person name="Jung N."/>
            <person name="Uechi K."/>
            <person name="Horii T."/>
            <person name="Iida T."/>
            <person name="Fujita J."/>
            <person name="Nakamura S."/>
        </authorList>
    </citation>
    <scope>NUCLEOTIDE SEQUENCE [LARGE SCALE GENOMIC DNA]</scope>
    <source>
        <strain evidence="1 2">JCM 12375</strain>
    </source>
</reference>
<keyword evidence="2" id="KW-1185">Reference proteome</keyword>
<evidence type="ECO:0000313" key="1">
    <source>
        <dbReference type="EMBL" id="BBX38031.1"/>
    </source>
</evidence>
<dbReference type="EMBL" id="AP022567">
    <property type="protein sequence ID" value="BBX38031.1"/>
    <property type="molecule type" value="Genomic_DNA"/>
</dbReference>